<comment type="caution">
    <text evidence="3">The sequence shown here is derived from an EMBL/GenBank/DDBJ whole genome shotgun (WGS) entry which is preliminary data.</text>
</comment>
<dbReference type="PANTHER" id="PTHR46791">
    <property type="entry name" value="EXPRESSED PROTEIN"/>
    <property type="match status" value="1"/>
</dbReference>
<reference evidence="3" key="1">
    <citation type="submission" date="2022-11" db="EMBL/GenBank/DDBJ databases">
        <title>Genome Sequence of Cubamyces cubensis.</title>
        <authorList>
            <person name="Buettner E."/>
        </authorList>
    </citation>
    <scope>NUCLEOTIDE SEQUENCE</scope>
    <source>
        <strain evidence="3">MPL-01</strain>
    </source>
</reference>
<dbReference type="InterPro" id="IPR058913">
    <property type="entry name" value="Integrase_dom_put"/>
</dbReference>
<name>A0AAD7TZF7_9APHY</name>
<evidence type="ECO:0000313" key="3">
    <source>
        <dbReference type="EMBL" id="KAJ8487972.1"/>
    </source>
</evidence>
<gene>
    <name evidence="3" type="ORF">ONZ51_g3854</name>
</gene>
<accession>A0AAD7TZF7</accession>
<dbReference type="SUPFAM" id="SSF53098">
    <property type="entry name" value="Ribonuclease H-like"/>
    <property type="match status" value="1"/>
</dbReference>
<evidence type="ECO:0000256" key="1">
    <source>
        <dbReference type="SAM" id="MobiDB-lite"/>
    </source>
</evidence>
<proteinExistence type="predicted"/>
<keyword evidence="4" id="KW-1185">Reference proteome</keyword>
<sequence length="1101" mass="119828">MADFYMSRPQCPCRIFIAFRGNASTQLTMIHHSGSCARTIRSSSASLVACPMDPRLDNLRRAYGELLARVNTALRTQVGDTLRLGEVRAQVLSLGAAADQHMQVFPPDEYDVLKESLNRMVDDLSAACHQSVDPPDASPLVVIQPVATGRPGRPRIEIHPEFLEFALDMRGPARIAEVLGCHPRTVRRRALELGLATPAPPVFSHMETPSGQTLRIHTTATTPVSTLTDGELDIAVASILATFPHFGRRMLVGHLRSQGHHVPDERVAAAYVRIRGAPAVFGQRIIVRKKYQVPGPNALIHHDGQHGLIRWKFVTHCFIDGYARFVTGIGVHTNNRADTVLSLFLDSVAKHGLPSRVRGDHGTENIRVAEWMEETHGLNRGSYIWGRSVHNTRIERLWYDVTRGYGSVWKAFFLELEQDWGLDPERTPHLWLLHHLFHAELNADALEWAEAWNAHRLHVTGERAASPRERFMFGMIRHGPRGIEHLIEPADEDLEDREVAGYGIDWDVVDDPVLMAHHAAHEPNPTDSETEGRIFGSATGPQQLSEVTCDPPLCPLTTEQVCLLNAHLTLHCGSLDTSSPMEARRTIWVVALQFCVAGSFPHRFSSTRCSSALLMPPRSNRLPSVQPAVAEGPNLTQIANRALRAARRASRWEAHMLSDAFLASASDASLLPTVPSLGPTPSETLAAEGDNQHRGASGEDSEAGQRCDNQSECSTLSSLSLSVASEAGLVASVLLGTQPYEGGPDGAFPNLDDIATTSHMTVVNLEDAYVDYSGGVGIPVMPNLAGVSLLSADPPSPIVVQPAPAVPVPGMMAPQDSSSADFELPQDNLLNVQPAALRSLPFRAPTVNLAIRHHAQGILQLPAPPMFAPHVEPVRLPNSLDGAALVSGLTAEPMSCTSSSSRSVSPAAPAAPRVAAEVAEYLSDHYAAEAERLARLAVLPQQYNTAYRDVVQIRTIRAIFDSIGLSTKRGKNSAQVLSATGISLSITAMDVVQWAGIDSMQTYRNIRARVALFRSVQHWLKTTPAVATTSAPLLAMLTALCREPGFLPSIADIRDSDEGTVDDATLDAVMQGTRSLEEKLIKLLKDNGLAKRNLTQFIELY</sequence>
<dbReference type="InterPro" id="IPR012337">
    <property type="entry name" value="RNaseH-like_sf"/>
</dbReference>
<feature type="region of interest" description="Disordered" evidence="1">
    <location>
        <begin position="673"/>
        <end position="709"/>
    </location>
</feature>
<dbReference type="AlphaFoldDB" id="A0AAD7TZF7"/>
<feature type="domain" description="Integrase core" evidence="2">
    <location>
        <begin position="291"/>
        <end position="478"/>
    </location>
</feature>
<dbReference type="EMBL" id="JAPEVG010000070">
    <property type="protein sequence ID" value="KAJ8487972.1"/>
    <property type="molecule type" value="Genomic_DNA"/>
</dbReference>
<dbReference type="PANTHER" id="PTHR46791:SF5">
    <property type="entry name" value="CLR5 DOMAIN-CONTAINING PROTEIN-RELATED"/>
    <property type="match status" value="1"/>
</dbReference>
<dbReference type="Proteomes" id="UP001215151">
    <property type="component" value="Unassembled WGS sequence"/>
</dbReference>
<protein>
    <recommendedName>
        <fullName evidence="2">Integrase core domain-containing protein</fullName>
    </recommendedName>
</protein>
<organism evidence="3 4">
    <name type="scientific">Trametes cubensis</name>
    <dbReference type="NCBI Taxonomy" id="1111947"/>
    <lineage>
        <taxon>Eukaryota</taxon>
        <taxon>Fungi</taxon>
        <taxon>Dikarya</taxon>
        <taxon>Basidiomycota</taxon>
        <taxon>Agaricomycotina</taxon>
        <taxon>Agaricomycetes</taxon>
        <taxon>Polyporales</taxon>
        <taxon>Polyporaceae</taxon>
        <taxon>Trametes</taxon>
    </lineage>
</organism>
<dbReference type="Pfam" id="PF24764">
    <property type="entry name" value="rva_4"/>
    <property type="match status" value="1"/>
</dbReference>
<evidence type="ECO:0000259" key="2">
    <source>
        <dbReference type="Pfam" id="PF24764"/>
    </source>
</evidence>
<evidence type="ECO:0000313" key="4">
    <source>
        <dbReference type="Proteomes" id="UP001215151"/>
    </source>
</evidence>